<evidence type="ECO:0008006" key="4">
    <source>
        <dbReference type="Google" id="ProtNLM"/>
    </source>
</evidence>
<dbReference type="PANTHER" id="PTHR24637">
    <property type="entry name" value="COLLAGEN"/>
    <property type="match status" value="1"/>
</dbReference>
<evidence type="ECO:0000256" key="1">
    <source>
        <dbReference type="SAM" id="MobiDB-lite"/>
    </source>
</evidence>
<comment type="caution">
    <text evidence="2">The sequence shown here is derived from an EMBL/GenBank/DDBJ whole genome shotgun (WGS) entry which is preliminary data.</text>
</comment>
<evidence type="ECO:0000313" key="3">
    <source>
        <dbReference type="Proteomes" id="UP000220841"/>
    </source>
</evidence>
<dbReference type="AlphaFoldDB" id="A0A2A8H141"/>
<feature type="compositionally biased region" description="Low complexity" evidence="1">
    <location>
        <begin position="16"/>
        <end position="90"/>
    </location>
</feature>
<dbReference type="PANTHER" id="PTHR24637:SF422">
    <property type="entry name" value="COLLAGEN IV NC1 DOMAIN-CONTAINING PROTEIN"/>
    <property type="match status" value="1"/>
</dbReference>
<protein>
    <recommendedName>
        <fullName evidence="4">Collagen-like protein</fullName>
    </recommendedName>
</protein>
<feature type="compositionally biased region" description="Low complexity" evidence="1">
    <location>
        <begin position="98"/>
        <end position="120"/>
    </location>
</feature>
<proteinExistence type="predicted"/>
<dbReference type="Proteomes" id="UP000220841">
    <property type="component" value="Unassembled WGS sequence"/>
</dbReference>
<name>A0A2A8H141_9BACI</name>
<reference evidence="2 3" key="1">
    <citation type="submission" date="2017-09" db="EMBL/GenBank/DDBJ databases">
        <title>Large-scale bioinformatics analysis of Bacillus genomes uncovers conserved roles of natural products in bacterial physiology.</title>
        <authorList>
            <consortium name="Agbiome Team Llc"/>
            <person name="Bleich R.M."/>
            <person name="Grubbs K.J."/>
            <person name="Santa Maria K.C."/>
            <person name="Allen S.E."/>
            <person name="Farag S."/>
            <person name="Shank E.A."/>
            <person name="Bowers A."/>
        </authorList>
    </citation>
    <scope>NUCLEOTIDE SEQUENCE [LARGE SCALE GENOMIC DNA]</scope>
    <source>
        <strain evidence="2 3">AFS021349</strain>
    </source>
</reference>
<feature type="non-terminal residue" evidence="2">
    <location>
        <position position="1"/>
    </location>
</feature>
<gene>
    <name evidence="2" type="ORF">CN585_30400</name>
</gene>
<organism evidence="2 3">
    <name type="scientific">Bacillus toyonensis</name>
    <dbReference type="NCBI Taxonomy" id="155322"/>
    <lineage>
        <taxon>Bacteria</taxon>
        <taxon>Bacillati</taxon>
        <taxon>Bacillota</taxon>
        <taxon>Bacilli</taxon>
        <taxon>Bacillales</taxon>
        <taxon>Bacillaceae</taxon>
        <taxon>Bacillus</taxon>
        <taxon>Bacillus cereus group</taxon>
    </lineage>
</organism>
<dbReference type="EMBL" id="NUBY01000358">
    <property type="protein sequence ID" value="PEP85933.1"/>
    <property type="molecule type" value="Genomic_DNA"/>
</dbReference>
<feature type="region of interest" description="Disordered" evidence="1">
    <location>
        <begin position="1"/>
        <end position="120"/>
    </location>
</feature>
<evidence type="ECO:0000313" key="2">
    <source>
        <dbReference type="EMBL" id="PEP85933.1"/>
    </source>
</evidence>
<accession>A0A2A8H141</accession>
<sequence length="262" mass="24983">TTANFSGGGGGGATGPTGPAGAMGATGATGATGPSTGVTGPTGPQGLQGPAGPQGPQGLQGVQGPEGPEGDQGPQGIQGLQGPQGPQGAQGVEGDNGATGPAGPTGATGSTGATGPAGTGNLSEYGRFTFLVPGTQALTAGATIPLNTVNINTSGLTLSNNIVTISNPGIYQLIAQVPAIIPDPPSNTARYGFVINNVTPPNNLISSAAGNSISAAYLAVPNTAIIEVSTPETTLALRALTAFTIVTPLNAGPVSLSITKIG</sequence>
<feature type="compositionally biased region" description="Gly residues" evidence="1">
    <location>
        <begin position="1"/>
        <end position="15"/>
    </location>
</feature>
<dbReference type="InterPro" id="IPR008160">
    <property type="entry name" value="Collagen"/>
</dbReference>
<dbReference type="Pfam" id="PF01391">
    <property type="entry name" value="Collagen"/>
    <property type="match status" value="1"/>
</dbReference>